<feature type="signal peptide" evidence="17">
    <location>
        <begin position="1"/>
        <end position="27"/>
    </location>
</feature>
<evidence type="ECO:0000259" key="18">
    <source>
        <dbReference type="Pfam" id="PF00593"/>
    </source>
</evidence>
<comment type="subcellular location">
    <subcellularLocation>
        <location evidence="1 14">Cell outer membrane</location>
        <topology evidence="1 14">Multi-pass membrane protein</topology>
    </subcellularLocation>
</comment>
<evidence type="ECO:0000256" key="14">
    <source>
        <dbReference type="PROSITE-ProRule" id="PRU01360"/>
    </source>
</evidence>
<evidence type="ECO:0000256" key="17">
    <source>
        <dbReference type="SAM" id="SignalP"/>
    </source>
</evidence>
<name>A0A2W4ZEY5_9SPHN</name>
<protein>
    <submittedName>
        <fullName evidence="20">TonB-dependent siderophore receptor</fullName>
    </submittedName>
</protein>
<keyword evidence="3 14" id="KW-0813">Transport</keyword>
<dbReference type="InterPro" id="IPR010917">
    <property type="entry name" value="TonB_rcpt_CS"/>
</dbReference>
<dbReference type="Proteomes" id="UP000248614">
    <property type="component" value="Unassembled WGS sequence"/>
</dbReference>
<keyword evidence="5" id="KW-0410">Iron transport</keyword>
<keyword evidence="10 16" id="KW-0798">TonB box</keyword>
<reference evidence="20 21" key="1">
    <citation type="submission" date="2017-08" db="EMBL/GenBank/DDBJ databases">
        <title>Infants hospitalized years apart are colonized by the same room-sourced microbial strains.</title>
        <authorList>
            <person name="Brooks B."/>
            <person name="Olm M.R."/>
            <person name="Firek B.A."/>
            <person name="Baker R."/>
            <person name="Thomas B.C."/>
            <person name="Morowitz M.J."/>
            <person name="Banfield J.F."/>
        </authorList>
    </citation>
    <scope>NUCLEOTIDE SEQUENCE [LARGE SCALE GENOMIC DNA]</scope>
    <source>
        <strain evidence="20">S2_018_000_R3_110</strain>
    </source>
</reference>
<evidence type="ECO:0000256" key="6">
    <source>
        <dbReference type="ARBA" id="ARBA00022692"/>
    </source>
</evidence>
<sequence>MRTAKRTLLTATGTVALFLPAVALAQAAAPPDSDRSQDEIVVTAQRANQTQVDRGGSAGVLGDKPAEDLPFSIKSYNDALILNQQPQTIGQVLDNDPSVRTTYGGGIAGEQFVIRGFTLYGDDVGLNGLYGIAPRQLISPELYAQVQVLNGSTAFLNGAAPGGSGIGGSVNLMPKRADRSLLRATANYSGTQHFGGSVDVGRRFANDAVGVRVNGVYRAGDVGIEDEYRRNAMIGAAFDWRSDRVRVSLDVAYQNVLVRELRPLVQLAAGVVGVPRVPGSRHNYAQPWTRTELRDVFGVVKAEWDVTDNAMLYVIAGARDGAEDGQYGGIQIRNLTTGAATGTASYVPRSDNNEAVTAGLRTKLAAGGITQEINFGGSFSWQVNRNAYQSFATYATNLYDTPDTPFPTPTTSGGNLSDPFPVSRIAIGSAFVSDTFGFAEDRVLLTAGLRLQSIVARRYAYLRTVTPGGGVLQPGDQSSRYAEDAITPVIGLVVKPVEGLSLFANRIEALVQGPVAPTNVPNLANPGEIFPPYRGLQYEVGGKLSLGRFNASIAAFQIDQPTAYSVPDAANPALLRYGLFGEQRNRGLELSIDGEPLPGLRVIAGGSINDARLRRTLNGVNQGNRAFGIPEYLANANVEWDFLPGATVTGRVIQTGRQMVNAANSVELPEWTRFDLGGRYVTVIGETPVTFRVNVDNVADRRYWASAFGAFGTAFLQGAPRTFKASVTVDF</sequence>
<dbReference type="InterPro" id="IPR039426">
    <property type="entry name" value="TonB-dep_rcpt-like"/>
</dbReference>
<evidence type="ECO:0000256" key="4">
    <source>
        <dbReference type="ARBA" id="ARBA00022452"/>
    </source>
</evidence>
<evidence type="ECO:0000256" key="3">
    <source>
        <dbReference type="ARBA" id="ARBA00022448"/>
    </source>
</evidence>
<evidence type="ECO:0000256" key="13">
    <source>
        <dbReference type="ARBA" id="ARBA00023237"/>
    </source>
</evidence>
<evidence type="ECO:0000256" key="15">
    <source>
        <dbReference type="PROSITE-ProRule" id="PRU10144"/>
    </source>
</evidence>
<feature type="chain" id="PRO_5015931190" evidence="17">
    <location>
        <begin position="28"/>
        <end position="731"/>
    </location>
</feature>
<comment type="caution">
    <text evidence="20">The sequence shown here is derived from an EMBL/GenBank/DDBJ whole genome shotgun (WGS) entry which is preliminary data.</text>
</comment>
<dbReference type="Gene3D" id="2.170.130.10">
    <property type="entry name" value="TonB-dependent receptor, plug domain"/>
    <property type="match status" value="1"/>
</dbReference>
<evidence type="ECO:0000256" key="16">
    <source>
        <dbReference type="RuleBase" id="RU003357"/>
    </source>
</evidence>
<keyword evidence="7 17" id="KW-0732">Signal</keyword>
<keyword evidence="12 20" id="KW-0675">Receptor</keyword>
<evidence type="ECO:0000313" key="21">
    <source>
        <dbReference type="Proteomes" id="UP000248614"/>
    </source>
</evidence>
<dbReference type="PANTHER" id="PTHR32552:SF82">
    <property type="entry name" value="FCUA PROTEIN"/>
    <property type="match status" value="1"/>
</dbReference>
<gene>
    <name evidence="20" type="ORF">DI632_06260</name>
</gene>
<dbReference type="InterPro" id="IPR000531">
    <property type="entry name" value="Beta-barrel_TonB"/>
</dbReference>
<dbReference type="PANTHER" id="PTHR32552">
    <property type="entry name" value="FERRICHROME IRON RECEPTOR-RELATED"/>
    <property type="match status" value="1"/>
</dbReference>
<dbReference type="GO" id="GO:0015344">
    <property type="term" value="F:siderophore uptake transmembrane transporter activity"/>
    <property type="evidence" value="ECO:0007669"/>
    <property type="project" value="TreeGrafter"/>
</dbReference>
<dbReference type="InterPro" id="IPR036942">
    <property type="entry name" value="Beta-barrel_TonB_sf"/>
</dbReference>
<dbReference type="Pfam" id="PF00593">
    <property type="entry name" value="TonB_dep_Rec_b-barrel"/>
    <property type="match status" value="1"/>
</dbReference>
<dbReference type="InterPro" id="IPR037066">
    <property type="entry name" value="Plug_dom_sf"/>
</dbReference>
<keyword evidence="6 14" id="KW-0812">Transmembrane</keyword>
<evidence type="ECO:0000256" key="2">
    <source>
        <dbReference type="ARBA" id="ARBA00009810"/>
    </source>
</evidence>
<dbReference type="GO" id="GO:0009279">
    <property type="term" value="C:cell outer membrane"/>
    <property type="evidence" value="ECO:0007669"/>
    <property type="project" value="UniProtKB-SubCell"/>
</dbReference>
<dbReference type="GO" id="GO:0015891">
    <property type="term" value="P:siderophore transport"/>
    <property type="evidence" value="ECO:0007669"/>
    <property type="project" value="InterPro"/>
</dbReference>
<dbReference type="PROSITE" id="PS01156">
    <property type="entry name" value="TONB_DEPENDENT_REC_2"/>
    <property type="match status" value="1"/>
</dbReference>
<dbReference type="InterPro" id="IPR012910">
    <property type="entry name" value="Plug_dom"/>
</dbReference>
<dbReference type="Pfam" id="PF07715">
    <property type="entry name" value="Plug"/>
    <property type="match status" value="1"/>
</dbReference>
<keyword evidence="4 14" id="KW-1134">Transmembrane beta strand</keyword>
<evidence type="ECO:0000256" key="12">
    <source>
        <dbReference type="ARBA" id="ARBA00023170"/>
    </source>
</evidence>
<dbReference type="PROSITE" id="PS52016">
    <property type="entry name" value="TONB_DEPENDENT_REC_3"/>
    <property type="match status" value="1"/>
</dbReference>
<dbReference type="CDD" id="cd01347">
    <property type="entry name" value="ligand_gated_channel"/>
    <property type="match status" value="1"/>
</dbReference>
<evidence type="ECO:0000256" key="7">
    <source>
        <dbReference type="ARBA" id="ARBA00022729"/>
    </source>
</evidence>
<dbReference type="GO" id="GO:0038023">
    <property type="term" value="F:signaling receptor activity"/>
    <property type="evidence" value="ECO:0007669"/>
    <property type="project" value="InterPro"/>
</dbReference>
<comment type="similarity">
    <text evidence="2 14 16">Belongs to the TonB-dependent receptor family.</text>
</comment>
<dbReference type="InterPro" id="IPR010105">
    <property type="entry name" value="TonB_sidphr_rcpt"/>
</dbReference>
<organism evidence="20 21">
    <name type="scientific">Sphingomonas hengshuiensis</name>
    <dbReference type="NCBI Taxonomy" id="1609977"/>
    <lineage>
        <taxon>Bacteria</taxon>
        <taxon>Pseudomonadati</taxon>
        <taxon>Pseudomonadota</taxon>
        <taxon>Alphaproteobacteria</taxon>
        <taxon>Sphingomonadales</taxon>
        <taxon>Sphingomonadaceae</taxon>
        <taxon>Sphingomonas</taxon>
    </lineage>
</organism>
<evidence type="ECO:0000256" key="9">
    <source>
        <dbReference type="ARBA" id="ARBA00023065"/>
    </source>
</evidence>
<evidence type="ECO:0000256" key="11">
    <source>
        <dbReference type="ARBA" id="ARBA00023136"/>
    </source>
</evidence>
<dbReference type="AlphaFoldDB" id="A0A2W4ZEY5"/>
<evidence type="ECO:0000256" key="10">
    <source>
        <dbReference type="ARBA" id="ARBA00023077"/>
    </source>
</evidence>
<keyword evidence="9" id="KW-0406">Ion transport</keyword>
<dbReference type="NCBIfam" id="TIGR01783">
    <property type="entry name" value="TonB-siderophor"/>
    <property type="match status" value="1"/>
</dbReference>
<evidence type="ECO:0000259" key="19">
    <source>
        <dbReference type="Pfam" id="PF07715"/>
    </source>
</evidence>
<keyword evidence="8" id="KW-0408">Iron</keyword>
<keyword evidence="13 14" id="KW-0998">Cell outer membrane</keyword>
<feature type="short sequence motif" description="TonB C-terminal box" evidence="15">
    <location>
        <begin position="714"/>
        <end position="731"/>
    </location>
</feature>
<evidence type="ECO:0000256" key="5">
    <source>
        <dbReference type="ARBA" id="ARBA00022496"/>
    </source>
</evidence>
<evidence type="ECO:0000313" key="20">
    <source>
        <dbReference type="EMBL" id="PZO78559.1"/>
    </source>
</evidence>
<dbReference type="EMBL" id="QFNF01000011">
    <property type="protein sequence ID" value="PZO78559.1"/>
    <property type="molecule type" value="Genomic_DNA"/>
</dbReference>
<proteinExistence type="inferred from homology"/>
<dbReference type="Gene3D" id="2.40.170.20">
    <property type="entry name" value="TonB-dependent receptor, beta-barrel domain"/>
    <property type="match status" value="1"/>
</dbReference>
<accession>A0A2W4ZEY5</accession>
<evidence type="ECO:0000256" key="8">
    <source>
        <dbReference type="ARBA" id="ARBA00023004"/>
    </source>
</evidence>
<dbReference type="SUPFAM" id="SSF56935">
    <property type="entry name" value="Porins"/>
    <property type="match status" value="1"/>
</dbReference>
<feature type="domain" description="TonB-dependent receptor plug" evidence="19">
    <location>
        <begin position="66"/>
        <end position="163"/>
    </location>
</feature>
<feature type="domain" description="TonB-dependent receptor-like beta-barrel" evidence="18">
    <location>
        <begin position="280"/>
        <end position="698"/>
    </location>
</feature>
<evidence type="ECO:0000256" key="1">
    <source>
        <dbReference type="ARBA" id="ARBA00004571"/>
    </source>
</evidence>
<keyword evidence="11 14" id="KW-0472">Membrane</keyword>